<protein>
    <recommendedName>
        <fullName evidence="8">Zn(2)-C6 fungal-type domain-containing protein</fullName>
    </recommendedName>
</protein>
<dbReference type="PANTHER" id="PTHR36206:SF4">
    <property type="entry name" value="HYPOTHETICAL CONSERVED PROTEIN (EUROFUNG)-RELATED"/>
    <property type="match status" value="1"/>
</dbReference>
<keyword evidence="4" id="KW-0238">DNA-binding</keyword>
<dbReference type="PROSITE" id="PS00463">
    <property type="entry name" value="ZN2_CY6_FUNGAL_1"/>
    <property type="match status" value="1"/>
</dbReference>
<gene>
    <name evidence="9" type="ORF">P8C59_004105</name>
</gene>
<evidence type="ECO:0000256" key="6">
    <source>
        <dbReference type="ARBA" id="ARBA00023242"/>
    </source>
</evidence>
<organism evidence="9 10">
    <name type="scientific">Phyllachora maydis</name>
    <dbReference type="NCBI Taxonomy" id="1825666"/>
    <lineage>
        <taxon>Eukaryota</taxon>
        <taxon>Fungi</taxon>
        <taxon>Dikarya</taxon>
        <taxon>Ascomycota</taxon>
        <taxon>Pezizomycotina</taxon>
        <taxon>Sordariomycetes</taxon>
        <taxon>Sordariomycetidae</taxon>
        <taxon>Phyllachorales</taxon>
        <taxon>Phyllachoraceae</taxon>
        <taxon>Phyllachora</taxon>
    </lineage>
</organism>
<evidence type="ECO:0000256" key="3">
    <source>
        <dbReference type="ARBA" id="ARBA00023015"/>
    </source>
</evidence>
<dbReference type="GO" id="GO:0008270">
    <property type="term" value="F:zinc ion binding"/>
    <property type="evidence" value="ECO:0007669"/>
    <property type="project" value="InterPro"/>
</dbReference>
<dbReference type="EMBL" id="JAQQPM010000003">
    <property type="protein sequence ID" value="KAK2069534.1"/>
    <property type="molecule type" value="Genomic_DNA"/>
</dbReference>
<feature type="region of interest" description="Disordered" evidence="7">
    <location>
        <begin position="1"/>
        <end position="38"/>
    </location>
</feature>
<dbReference type="InterPro" id="IPR052360">
    <property type="entry name" value="Transcr_Regulatory_Proteins"/>
</dbReference>
<sequence>MSSTRSPPTRGSELLVESRKQKRLRTSGPKVKTGCSTCKQRRIKCDERRPSCAQCTKSNRTCPGYPPPHRSDLLPVIRIAPKPGGASGTTPPPARHVVRSPPRPNRNRRRNRPPTSPMALYQPGLSLSLDEQQGLYFMLFRERTANELSGFFDSAFWSRTVLQACHYEPAIRHAVVALGALYKTLEKSTESPAHTTPANRLHHADSYARHWEVAVKQYGDAIGSIGAASRSSDPTAHRTCLMSNVLLACFDSFVGHHKEAILQIQSGLRLLETMRTERRRAFTPQPDVPVEEELVQMFKRLAIQAKSYDMAFHFPHPYVVQLSNPLQVAGLPDSPVSEAPPSPFSDLSTPSPVPDVFHSLREARMVWDTLCERVFRFRESMFAYAQSGHTGLLPTSLQQYGHSHKRHIQQWSEAFESILASRTAPGVTSQEKAGIAVLKMTQLMGHILFLMTFHHSEMQFDKYTQQFRAVVDLAQEVVADEERRAVMLDGHDGPCAARHIRASFSADLGIVPPLFVVATKCRHPVIRRQAIQLLRSSARREGMWDSELTARIGEWVAIVEEAEDDVAVRPFSMPCAPEPMLSPGSDAAHSWPSTASSTACAASPLRNGSGDVGDAALGPGRNARWDAAARRSSGGSSAGSPRGAAYIVPEERRVMVRAAEFDLRNRFAVVQLGTRGLHLGSVDGRTKITRIEW</sequence>
<accession>A0AAD9I2Q1</accession>
<evidence type="ECO:0000313" key="9">
    <source>
        <dbReference type="EMBL" id="KAK2069534.1"/>
    </source>
</evidence>
<dbReference type="CDD" id="cd00067">
    <property type="entry name" value="GAL4"/>
    <property type="match status" value="1"/>
</dbReference>
<feature type="region of interest" description="Disordered" evidence="7">
    <location>
        <begin position="79"/>
        <end position="123"/>
    </location>
</feature>
<dbReference type="SMART" id="SM00066">
    <property type="entry name" value="GAL4"/>
    <property type="match status" value="1"/>
</dbReference>
<dbReference type="InterPro" id="IPR001138">
    <property type="entry name" value="Zn2Cys6_DnaBD"/>
</dbReference>
<comment type="caution">
    <text evidence="9">The sequence shown here is derived from an EMBL/GenBank/DDBJ whole genome shotgun (WGS) entry which is preliminary data.</text>
</comment>
<feature type="domain" description="Zn(2)-C6 fungal-type" evidence="8">
    <location>
        <begin position="34"/>
        <end position="62"/>
    </location>
</feature>
<evidence type="ECO:0000313" key="10">
    <source>
        <dbReference type="Proteomes" id="UP001217918"/>
    </source>
</evidence>
<dbReference type="PROSITE" id="PS50048">
    <property type="entry name" value="ZN2_CY6_FUNGAL_2"/>
    <property type="match status" value="1"/>
</dbReference>
<keyword evidence="6" id="KW-0539">Nucleus</keyword>
<dbReference type="Proteomes" id="UP001217918">
    <property type="component" value="Unassembled WGS sequence"/>
</dbReference>
<keyword evidence="3" id="KW-0805">Transcription regulation</keyword>
<proteinExistence type="predicted"/>
<keyword evidence="5" id="KW-0804">Transcription</keyword>
<evidence type="ECO:0000259" key="8">
    <source>
        <dbReference type="PROSITE" id="PS50048"/>
    </source>
</evidence>
<dbReference type="GO" id="GO:0000981">
    <property type="term" value="F:DNA-binding transcription factor activity, RNA polymerase II-specific"/>
    <property type="evidence" value="ECO:0007669"/>
    <property type="project" value="InterPro"/>
</dbReference>
<dbReference type="PANTHER" id="PTHR36206">
    <property type="entry name" value="ASPERCRYPTIN BIOSYNTHESIS CLUSTER-SPECIFIC TRANSCRIPTION REGULATOR ATNN-RELATED"/>
    <property type="match status" value="1"/>
</dbReference>
<evidence type="ECO:0000256" key="2">
    <source>
        <dbReference type="ARBA" id="ARBA00022833"/>
    </source>
</evidence>
<name>A0AAD9I2Q1_9PEZI</name>
<evidence type="ECO:0000256" key="7">
    <source>
        <dbReference type="SAM" id="MobiDB-lite"/>
    </source>
</evidence>
<dbReference type="GO" id="GO:0003677">
    <property type="term" value="F:DNA binding"/>
    <property type="evidence" value="ECO:0007669"/>
    <property type="project" value="UniProtKB-KW"/>
</dbReference>
<dbReference type="AlphaFoldDB" id="A0AAD9I2Q1"/>
<dbReference type="Pfam" id="PF00172">
    <property type="entry name" value="Zn_clus"/>
    <property type="match status" value="1"/>
</dbReference>
<keyword evidence="2" id="KW-0862">Zinc</keyword>
<dbReference type="Gene3D" id="4.10.240.10">
    <property type="entry name" value="Zn(2)-C6 fungal-type DNA-binding domain"/>
    <property type="match status" value="1"/>
</dbReference>
<keyword evidence="10" id="KW-1185">Reference proteome</keyword>
<reference evidence="9" key="1">
    <citation type="journal article" date="2023" name="Mol. Plant Microbe Interact.">
        <title>Elucidating the Obligate Nature and Biological Capacity of an Invasive Fungal Corn Pathogen.</title>
        <authorList>
            <person name="MacCready J.S."/>
            <person name="Roggenkamp E.M."/>
            <person name="Gdanetz K."/>
            <person name="Chilvers M.I."/>
        </authorList>
    </citation>
    <scope>NUCLEOTIDE SEQUENCE</scope>
    <source>
        <strain evidence="9">PM02</strain>
    </source>
</reference>
<evidence type="ECO:0000256" key="1">
    <source>
        <dbReference type="ARBA" id="ARBA00022723"/>
    </source>
</evidence>
<evidence type="ECO:0000256" key="4">
    <source>
        <dbReference type="ARBA" id="ARBA00023125"/>
    </source>
</evidence>
<dbReference type="SUPFAM" id="SSF57701">
    <property type="entry name" value="Zn2/Cys6 DNA-binding domain"/>
    <property type="match status" value="1"/>
</dbReference>
<dbReference type="InterPro" id="IPR036864">
    <property type="entry name" value="Zn2-C6_fun-type_DNA-bd_sf"/>
</dbReference>
<evidence type="ECO:0000256" key="5">
    <source>
        <dbReference type="ARBA" id="ARBA00023163"/>
    </source>
</evidence>
<keyword evidence="1" id="KW-0479">Metal-binding</keyword>